<comment type="caution">
    <text evidence="3">The sequence shown here is derived from an EMBL/GenBank/DDBJ whole genome shotgun (WGS) entry which is preliminary data.</text>
</comment>
<feature type="transmembrane region" description="Helical" evidence="2">
    <location>
        <begin position="29"/>
        <end position="48"/>
    </location>
</feature>
<keyword evidence="2" id="KW-0812">Transmembrane</keyword>
<reference evidence="3 4" key="1">
    <citation type="submission" date="2020-08" db="EMBL/GenBank/DDBJ databases">
        <title>A Genomic Blueprint of the Chicken Gut Microbiome.</title>
        <authorList>
            <person name="Gilroy R."/>
            <person name="Ravi A."/>
            <person name="Getino M."/>
            <person name="Pursley I."/>
            <person name="Horton D.L."/>
            <person name="Alikhan N.-F."/>
            <person name="Baker D."/>
            <person name="Gharbi K."/>
            <person name="Hall N."/>
            <person name="Watson M."/>
            <person name="Adriaenssens E.M."/>
            <person name="Foster-Nyarko E."/>
            <person name="Jarju S."/>
            <person name="Secka A."/>
            <person name="Antonio M."/>
            <person name="Oren A."/>
            <person name="Chaudhuri R."/>
            <person name="La Ragione R.M."/>
            <person name="Hildebrand F."/>
            <person name="Pallen M.J."/>
        </authorList>
    </citation>
    <scope>NUCLEOTIDE SEQUENCE [LARGE SCALE GENOMIC DNA]</scope>
    <source>
        <strain evidence="3 4">Sa2CUA1</strain>
    </source>
</reference>
<organism evidence="3 4">
    <name type="scientific">Arthrobacter gallicola</name>
    <dbReference type="NCBI Taxonomy" id="2762225"/>
    <lineage>
        <taxon>Bacteria</taxon>
        <taxon>Bacillati</taxon>
        <taxon>Actinomycetota</taxon>
        <taxon>Actinomycetes</taxon>
        <taxon>Micrococcales</taxon>
        <taxon>Micrococcaceae</taxon>
        <taxon>Arthrobacter</taxon>
    </lineage>
</organism>
<keyword evidence="4" id="KW-1185">Reference proteome</keyword>
<evidence type="ECO:0000256" key="1">
    <source>
        <dbReference type="SAM" id="MobiDB-lite"/>
    </source>
</evidence>
<sequence>MGTQPNDPMYNYGNGYPPTGPPSNQGRGLALAGLILGVVGLVLCWVPFLNVIALIVALVGLALSVAALVIAVRRRTSAKGLSIAGTIVSGLAVIASIIAIALVSAFFSSLRDSMYGDTAGPYGNSTGTSAPATTGTSGTGTGTAGTGAGSGSGTPAPNLLPIGSAAEIGEYSVTVSGVQLDATDAIVNFNPFNQPPSGQYVLITLDVVYNGNAEGDPWLDLSTSFVGSDSRQYSESTCTAVLDLQGTSVPTLENGGQAQYEVCMDVPPTAIPGDRVLVEETLGFNGPREASWATQ</sequence>
<evidence type="ECO:0000313" key="3">
    <source>
        <dbReference type="EMBL" id="MBD7996858.1"/>
    </source>
</evidence>
<feature type="compositionally biased region" description="Gly residues" evidence="1">
    <location>
        <begin position="137"/>
        <end position="152"/>
    </location>
</feature>
<feature type="transmembrane region" description="Helical" evidence="2">
    <location>
        <begin position="84"/>
        <end position="107"/>
    </location>
</feature>
<dbReference type="EMBL" id="JACSQD010000008">
    <property type="protein sequence ID" value="MBD7996858.1"/>
    <property type="molecule type" value="Genomic_DNA"/>
</dbReference>
<dbReference type="RefSeq" id="WP_191809117.1">
    <property type="nucleotide sequence ID" value="NZ_JACSQD010000008.1"/>
</dbReference>
<feature type="transmembrane region" description="Helical" evidence="2">
    <location>
        <begin position="54"/>
        <end position="72"/>
    </location>
</feature>
<proteinExistence type="predicted"/>
<protein>
    <submittedName>
        <fullName evidence="3">DUF4190 domain-containing protein</fullName>
    </submittedName>
</protein>
<gene>
    <name evidence="3" type="ORF">H9639_16295</name>
</gene>
<name>A0ABR8UWG7_9MICC</name>
<feature type="region of interest" description="Disordered" evidence="1">
    <location>
        <begin position="126"/>
        <end position="156"/>
    </location>
</feature>
<evidence type="ECO:0000313" key="4">
    <source>
        <dbReference type="Proteomes" id="UP000609874"/>
    </source>
</evidence>
<accession>A0ABR8UWG7</accession>
<keyword evidence="2" id="KW-1133">Transmembrane helix</keyword>
<feature type="compositionally biased region" description="Low complexity" evidence="1">
    <location>
        <begin position="126"/>
        <end position="136"/>
    </location>
</feature>
<dbReference type="Proteomes" id="UP000609874">
    <property type="component" value="Unassembled WGS sequence"/>
</dbReference>
<keyword evidence="2" id="KW-0472">Membrane</keyword>
<evidence type="ECO:0000256" key="2">
    <source>
        <dbReference type="SAM" id="Phobius"/>
    </source>
</evidence>